<dbReference type="RefSeq" id="WP_004441990.1">
    <property type="nucleotide sequence ID" value="NZ_AHOP02000063.1"/>
</dbReference>
<proteinExistence type="predicted"/>
<dbReference type="EMBL" id="AHOP02000063">
    <property type="protein sequence ID" value="EMO38854.1"/>
    <property type="molecule type" value="Genomic_DNA"/>
</dbReference>
<comment type="caution">
    <text evidence="1">The sequence shown here is derived from an EMBL/GenBank/DDBJ whole genome shotgun (WGS) entry which is preliminary data.</text>
</comment>
<dbReference type="AlphaFoldDB" id="M6UCN6"/>
<protein>
    <submittedName>
        <fullName evidence="1">Uncharacterized protein</fullName>
    </submittedName>
</protein>
<organism evidence="1 2">
    <name type="scientific">Leptospira noguchii serovar Autumnalis str. ZUN142</name>
    <dbReference type="NCBI Taxonomy" id="1085540"/>
    <lineage>
        <taxon>Bacteria</taxon>
        <taxon>Pseudomonadati</taxon>
        <taxon>Spirochaetota</taxon>
        <taxon>Spirochaetia</taxon>
        <taxon>Leptospirales</taxon>
        <taxon>Leptospiraceae</taxon>
        <taxon>Leptospira</taxon>
    </lineage>
</organism>
<accession>M6UCN6</accession>
<reference evidence="1 2" key="1">
    <citation type="submission" date="2013-01" db="EMBL/GenBank/DDBJ databases">
        <authorList>
            <person name="Harkins D.M."/>
            <person name="Durkin A.S."/>
            <person name="Brinkac L.M."/>
            <person name="Haft D.H."/>
            <person name="Selengut J.D."/>
            <person name="Sanka R."/>
            <person name="DePew J."/>
            <person name="Purushe J."/>
            <person name="Matthias M.A."/>
            <person name="Vinetz J.M."/>
            <person name="Sutton G.G."/>
            <person name="Nierman W.C."/>
            <person name="Fouts D.E."/>
        </authorList>
    </citation>
    <scope>NUCLEOTIDE SEQUENCE [LARGE SCALE GENOMIC DNA]</scope>
    <source>
        <strain evidence="1 2">ZUN142</strain>
    </source>
</reference>
<name>M6UCN6_9LEPT</name>
<evidence type="ECO:0000313" key="2">
    <source>
        <dbReference type="Proteomes" id="UP000012153"/>
    </source>
</evidence>
<sequence>MKEDMISAIKSKKKVKLEFFSKEDAGKLIQICAPMDYGPSRRAHDKSD</sequence>
<dbReference type="Proteomes" id="UP000012153">
    <property type="component" value="Unassembled WGS sequence"/>
</dbReference>
<gene>
    <name evidence="1" type="ORF">LEP1GSC186_2938</name>
</gene>
<evidence type="ECO:0000313" key="1">
    <source>
        <dbReference type="EMBL" id="EMO38854.1"/>
    </source>
</evidence>